<dbReference type="Pfam" id="PF10592">
    <property type="entry name" value="AIPR"/>
    <property type="match status" value="1"/>
</dbReference>
<protein>
    <recommendedName>
        <fullName evidence="1">Abortive phage infection protein C-terminal domain-containing protein</fullName>
    </recommendedName>
</protein>
<evidence type="ECO:0000313" key="2">
    <source>
        <dbReference type="EMBL" id="RGP53273.1"/>
    </source>
</evidence>
<organism evidence="2 3">
    <name type="scientific">Pseudomonas abyssi</name>
    <dbReference type="NCBI Taxonomy" id="170540"/>
    <lineage>
        <taxon>Bacteria</taxon>
        <taxon>Pseudomonadati</taxon>
        <taxon>Pseudomonadota</taxon>
        <taxon>Gammaproteobacteria</taxon>
        <taxon>Pseudomonadales</taxon>
        <taxon>Pseudomonadaceae</taxon>
        <taxon>Pseudomonas</taxon>
    </lineage>
</organism>
<name>A0A395QZH8_9PSED</name>
<keyword evidence="3" id="KW-1185">Reference proteome</keyword>
<evidence type="ECO:0000259" key="1">
    <source>
        <dbReference type="Pfam" id="PF10592"/>
    </source>
</evidence>
<dbReference type="AlphaFoldDB" id="A0A395QZH8"/>
<evidence type="ECO:0000313" key="3">
    <source>
        <dbReference type="Proteomes" id="UP000265411"/>
    </source>
</evidence>
<sequence>MQSKKEAGFSTDGFRKCKEGIEEIFDLEIDVHTLSKIGANSDFIEKADLIRKIYRKAALAKAKFSCEIFYATIASDLNVPQKINHLVTELKDNKLKIPMDVTFLGAQELLTLTELHEENIEVNFISQPLEIKERDVVTSGYSGFVSGNDLVECLIDENGIFKSHLTEGNVRYFLGEDTQINSSIIETAKSSSKSEIFWAMNNGLTIIGESVVPLGSNQYSVTNPQIVNGCQTIHCLYDAYKELETLPKPLKVFVKIVNSGDLEVQTDIISATNSQNPVKTASLKANDNIQRNIEKHLIKSGMYYERRENYYKRQGYTGNKVVGLLKMAQIVNTVVNKEAIISLNDTVSLFSTEAKYKTIFCDSADFDIYRFSVSLYQKVWSLKNSDLRTNVYDEQSKSLISKGGLLFLHAISSLILSQATYGKEGFRTSLTGSIDISLPARKNEFVKRKESAFKILDDDGELKALYDKSRKIIFDAIDSYATTTGKEKASVFKYRAFDREYLKPALVSSIQDD</sequence>
<gene>
    <name evidence="2" type="ORF">ASB58_15460</name>
</gene>
<dbReference type="EMBL" id="LMAZ01000006">
    <property type="protein sequence ID" value="RGP53273.1"/>
    <property type="molecule type" value="Genomic_DNA"/>
</dbReference>
<dbReference type="InterPro" id="IPR018891">
    <property type="entry name" value="AIPR_C"/>
</dbReference>
<accession>A0A395QZH8</accession>
<comment type="caution">
    <text evidence="2">The sequence shown here is derived from an EMBL/GenBank/DDBJ whole genome shotgun (WGS) entry which is preliminary data.</text>
</comment>
<reference evidence="2 3" key="1">
    <citation type="journal article" date="2018" name="Syst. Appl. Microbiol.">
        <title>Pseudomonas gallaeciensis sp. nov., isolated from crude-oil-contaminated intertidal sand samples after the Prestige oil spill.</title>
        <authorList>
            <person name="Mulet M."/>
            <person name="Sanchez D."/>
            <person name="Rodriguez A.C."/>
            <person name="Nogales B."/>
            <person name="Bosch R."/>
            <person name="Busquets A."/>
            <person name="Gomila M."/>
            <person name="Lalucat J."/>
            <person name="Garcia-Valdes E."/>
        </authorList>
    </citation>
    <scope>NUCLEOTIDE SEQUENCE [LARGE SCALE GENOMIC DNA]</scope>
    <source>
        <strain evidence="2 3">V113</strain>
    </source>
</reference>
<feature type="domain" description="Abortive phage infection protein C-terminal" evidence="1">
    <location>
        <begin position="167"/>
        <end position="348"/>
    </location>
</feature>
<proteinExistence type="predicted"/>
<dbReference type="Proteomes" id="UP000265411">
    <property type="component" value="Unassembled WGS sequence"/>
</dbReference>